<dbReference type="Gene3D" id="2.40.50.140">
    <property type="entry name" value="Nucleic acid-binding proteins"/>
    <property type="match status" value="1"/>
</dbReference>
<dbReference type="Pfam" id="PF08646">
    <property type="entry name" value="Rep_fac-A_C"/>
    <property type="match status" value="1"/>
</dbReference>
<protein>
    <submittedName>
        <fullName evidence="3">Uncharacterized protein isoform X1</fullName>
    </submittedName>
</protein>
<dbReference type="SUPFAM" id="SSF50249">
    <property type="entry name" value="Nucleic acid-binding proteins"/>
    <property type="match status" value="1"/>
</dbReference>
<organism evidence="2 3">
    <name type="scientific">Coffea arabica</name>
    <name type="common">Arabian coffee</name>
    <dbReference type="NCBI Taxonomy" id="13443"/>
    <lineage>
        <taxon>Eukaryota</taxon>
        <taxon>Viridiplantae</taxon>
        <taxon>Streptophyta</taxon>
        <taxon>Embryophyta</taxon>
        <taxon>Tracheophyta</taxon>
        <taxon>Spermatophyta</taxon>
        <taxon>Magnoliopsida</taxon>
        <taxon>eudicotyledons</taxon>
        <taxon>Gunneridae</taxon>
        <taxon>Pentapetalae</taxon>
        <taxon>asterids</taxon>
        <taxon>lamiids</taxon>
        <taxon>Gentianales</taxon>
        <taxon>Rubiaceae</taxon>
        <taxon>Ixoroideae</taxon>
        <taxon>Gardenieae complex</taxon>
        <taxon>Bertiereae - Coffeeae clade</taxon>
        <taxon>Coffeeae</taxon>
        <taxon>Coffea</taxon>
    </lineage>
</organism>
<name>A0ABM4UJG2_COFAR</name>
<reference evidence="2" key="1">
    <citation type="journal article" date="2025" name="Foods">
        <title>Unveiling the Microbial Signatures of Arabica Coffee Cherries: Insights into Ripeness Specific Diversity, Functional Traits, and Implications for Quality and Safety.</title>
        <authorList>
            <consortium name="RefSeq"/>
            <person name="Tenea G.N."/>
            <person name="Cifuentes V."/>
            <person name="Reyes P."/>
            <person name="Cevallos-Vallejos M."/>
        </authorList>
    </citation>
    <scope>NUCLEOTIDE SEQUENCE [LARGE SCALE GENOMIC DNA]</scope>
</reference>
<dbReference type="Proteomes" id="UP001652660">
    <property type="component" value="Chromosome 1e"/>
</dbReference>
<feature type="domain" description="Replication factor A C-terminal" evidence="1">
    <location>
        <begin position="87"/>
        <end position="174"/>
    </location>
</feature>
<keyword evidence="2" id="KW-1185">Reference proteome</keyword>
<dbReference type="InterPro" id="IPR012340">
    <property type="entry name" value="NA-bd_OB-fold"/>
</dbReference>
<dbReference type="RefSeq" id="XP_071907428.1">
    <property type="nucleotide sequence ID" value="XM_072051327.1"/>
</dbReference>
<gene>
    <name evidence="3" type="primary">LOC113699244</name>
</gene>
<evidence type="ECO:0000259" key="1">
    <source>
        <dbReference type="Pfam" id="PF08646"/>
    </source>
</evidence>
<proteinExistence type="predicted"/>
<reference evidence="3" key="2">
    <citation type="submission" date="2025-08" db="UniProtKB">
        <authorList>
            <consortium name="RefSeq"/>
        </authorList>
    </citation>
    <scope>IDENTIFICATION</scope>
    <source>
        <tissue evidence="3">Leaves</tissue>
    </source>
</reference>
<dbReference type="GeneID" id="113699244"/>
<sequence>MCETIHCKIKECRRHMNGKTMCQRKENVQEALQERKSVILPPVSTNEAYVDPRVILPPVSTNEISRINRALQAARFKRTAWIEGRAEINYQKAPFWYFTCSNCHEPTDYTGILDINCHYCRVKINPSPRAFIALTILDATGKMDTLALGEEAEKLMSIQATELTEINNQSVSWARAKLGRHQILESAVVSLFCCSNSSKGFARDIFRSSRRPFFFCSNSSAFARACREQQRKG</sequence>
<accession>A0ABM4UJG2</accession>
<evidence type="ECO:0000313" key="2">
    <source>
        <dbReference type="Proteomes" id="UP001652660"/>
    </source>
</evidence>
<evidence type="ECO:0000313" key="3">
    <source>
        <dbReference type="RefSeq" id="XP_071907428.1"/>
    </source>
</evidence>
<dbReference type="InterPro" id="IPR013955">
    <property type="entry name" value="Rep_factor-A_C"/>
</dbReference>